<feature type="chain" id="PRO_5021750076" evidence="1">
    <location>
        <begin position="24"/>
        <end position="424"/>
    </location>
</feature>
<feature type="domain" description="Amidohydrolase-related" evidence="2">
    <location>
        <begin position="252"/>
        <end position="394"/>
    </location>
</feature>
<name>A0A545TDF4_9GAMM</name>
<sequence length="424" mass="45239">MRLIKSSLALSLLASLFTFQANAENYLIKNATVHTATAKGTLKNVDVLVQNGRIVKVGQELAVAGKATVVDGTGKHVTPGLINAATRMGLVEISAVANTVDASTKLENMGASFNISPAINFRSTLIPQNRINGLTRAIVLPGNGKSIFAGQGAAIKLTDTLEGLLSDNVAQVAAYGESGAGQAGGSRASAMKQLDQALSDADYYRKNQTRFMPGTDFKLSQSTNDLKALFPVLDRKTPLVISAHRADDIQRLIALANKHNIKIVISGGGEAWLVADDLAKAKVPVIMDPMQNLPRFESLAVRLDGAAKLYRAGVKLLFTGGGSHNGYLVRQSAGNAVAYGLPAEAAIEAMTINTAEVFGITNYGQIRVGMDADIVLWDGDPLDVTSNPDLVLIQGKNIPLVSRATRLRDRYWELKGNHEQAYQY</sequence>
<dbReference type="OrthoDB" id="783596at2"/>
<dbReference type="SUPFAM" id="SSF51338">
    <property type="entry name" value="Composite domain of metallo-dependent hydrolases"/>
    <property type="match status" value="1"/>
</dbReference>
<accession>A0A545TDF4</accession>
<dbReference type="Pfam" id="PF01979">
    <property type="entry name" value="Amidohydro_1"/>
    <property type="match status" value="1"/>
</dbReference>
<keyword evidence="4" id="KW-1185">Reference proteome</keyword>
<dbReference type="PANTHER" id="PTHR43135">
    <property type="entry name" value="ALPHA-D-RIBOSE 1-METHYLPHOSPHONATE 5-TRIPHOSPHATE DIPHOSPHATASE"/>
    <property type="match status" value="1"/>
</dbReference>
<dbReference type="PANTHER" id="PTHR43135:SF3">
    <property type="entry name" value="ALPHA-D-RIBOSE 1-METHYLPHOSPHONATE 5-TRIPHOSPHATE DIPHOSPHATASE"/>
    <property type="match status" value="1"/>
</dbReference>
<dbReference type="InterPro" id="IPR011059">
    <property type="entry name" value="Metal-dep_hydrolase_composite"/>
</dbReference>
<dbReference type="InterPro" id="IPR006680">
    <property type="entry name" value="Amidohydro-rel"/>
</dbReference>
<dbReference type="EMBL" id="VIKR01000002">
    <property type="protein sequence ID" value="TQV75249.1"/>
    <property type="molecule type" value="Genomic_DNA"/>
</dbReference>
<organism evidence="3 4">
    <name type="scientific">Aliikangiella marina</name>
    <dbReference type="NCBI Taxonomy" id="1712262"/>
    <lineage>
        <taxon>Bacteria</taxon>
        <taxon>Pseudomonadati</taxon>
        <taxon>Pseudomonadota</taxon>
        <taxon>Gammaproteobacteria</taxon>
        <taxon>Oceanospirillales</taxon>
        <taxon>Pleioneaceae</taxon>
        <taxon>Aliikangiella</taxon>
    </lineage>
</organism>
<evidence type="ECO:0000313" key="4">
    <source>
        <dbReference type="Proteomes" id="UP000317839"/>
    </source>
</evidence>
<dbReference type="Gene3D" id="2.30.40.10">
    <property type="entry name" value="Urease, subunit C, domain 1"/>
    <property type="match status" value="1"/>
</dbReference>
<proteinExistence type="predicted"/>
<dbReference type="SUPFAM" id="SSF51556">
    <property type="entry name" value="Metallo-dependent hydrolases"/>
    <property type="match status" value="1"/>
</dbReference>
<dbReference type="RefSeq" id="WP_142941865.1">
    <property type="nucleotide sequence ID" value="NZ_VIKR01000002.1"/>
</dbReference>
<dbReference type="GO" id="GO:0016810">
    <property type="term" value="F:hydrolase activity, acting on carbon-nitrogen (but not peptide) bonds"/>
    <property type="evidence" value="ECO:0007669"/>
    <property type="project" value="InterPro"/>
</dbReference>
<keyword evidence="3" id="KW-0378">Hydrolase</keyword>
<evidence type="ECO:0000259" key="2">
    <source>
        <dbReference type="Pfam" id="PF01979"/>
    </source>
</evidence>
<evidence type="ECO:0000256" key="1">
    <source>
        <dbReference type="SAM" id="SignalP"/>
    </source>
</evidence>
<keyword evidence="1" id="KW-0732">Signal</keyword>
<dbReference type="AlphaFoldDB" id="A0A545TDF4"/>
<dbReference type="Gene3D" id="3.20.20.140">
    <property type="entry name" value="Metal-dependent hydrolases"/>
    <property type="match status" value="1"/>
</dbReference>
<dbReference type="Proteomes" id="UP000317839">
    <property type="component" value="Unassembled WGS sequence"/>
</dbReference>
<gene>
    <name evidence="3" type="ORF">FLL45_09950</name>
</gene>
<dbReference type="InterPro" id="IPR051781">
    <property type="entry name" value="Metallo-dep_Hydrolase"/>
</dbReference>
<reference evidence="3 4" key="1">
    <citation type="submission" date="2019-06" db="EMBL/GenBank/DDBJ databases">
        <title>Draft genome of Aliikangiella marina GYP-15.</title>
        <authorList>
            <person name="Wang G."/>
        </authorList>
    </citation>
    <scope>NUCLEOTIDE SEQUENCE [LARGE SCALE GENOMIC DNA]</scope>
    <source>
        <strain evidence="3 4">GYP-15</strain>
    </source>
</reference>
<protein>
    <submittedName>
        <fullName evidence="3">Amidohydrolase family protein</fullName>
    </submittedName>
</protein>
<feature type="signal peptide" evidence="1">
    <location>
        <begin position="1"/>
        <end position="23"/>
    </location>
</feature>
<dbReference type="InterPro" id="IPR032466">
    <property type="entry name" value="Metal_Hydrolase"/>
</dbReference>
<comment type="caution">
    <text evidence="3">The sequence shown here is derived from an EMBL/GenBank/DDBJ whole genome shotgun (WGS) entry which is preliminary data.</text>
</comment>
<evidence type="ECO:0000313" key="3">
    <source>
        <dbReference type="EMBL" id="TQV75249.1"/>
    </source>
</evidence>